<keyword evidence="2 11" id="KW-0812">Transmembrane</keyword>
<protein>
    <submittedName>
        <fullName evidence="12">GLMPB protein</fullName>
    </submittedName>
</protein>
<accession>A0A7K6A480</accession>
<evidence type="ECO:0000256" key="10">
    <source>
        <dbReference type="ARBA" id="ARBA00044960"/>
    </source>
</evidence>
<dbReference type="PANTHER" id="PTHR31981:SF1">
    <property type="entry name" value="GLYCOSYLATED LYSOSOMAL MEMBRANE PROTEIN"/>
    <property type="match status" value="1"/>
</dbReference>
<dbReference type="PANTHER" id="PTHR31981">
    <property type="entry name" value="GLYCOSYLATED LYSOSOMAL MEMBRANE PROTEIN"/>
    <property type="match status" value="1"/>
</dbReference>
<evidence type="ECO:0000256" key="11">
    <source>
        <dbReference type="SAM" id="Phobius"/>
    </source>
</evidence>
<evidence type="ECO:0000256" key="1">
    <source>
        <dbReference type="ARBA" id="ARBA00010599"/>
    </source>
</evidence>
<evidence type="ECO:0000313" key="13">
    <source>
        <dbReference type="Proteomes" id="UP000550309"/>
    </source>
</evidence>
<keyword evidence="7" id="KW-0458">Lysosome</keyword>
<evidence type="ECO:0000313" key="12">
    <source>
        <dbReference type="EMBL" id="NWU84377.1"/>
    </source>
</evidence>
<evidence type="ECO:0000256" key="7">
    <source>
        <dbReference type="ARBA" id="ARBA00023228"/>
    </source>
</evidence>
<dbReference type="GO" id="GO:0005765">
    <property type="term" value="C:lysosomal membrane"/>
    <property type="evidence" value="ECO:0007669"/>
    <property type="project" value="UniProtKB-SubCell"/>
</dbReference>
<name>A0A7K6A480_ONYCO</name>
<keyword evidence="4 11" id="KW-1133">Transmembrane helix</keyword>
<dbReference type="Proteomes" id="UP000550309">
    <property type="component" value="Unassembled WGS sequence"/>
</dbReference>
<evidence type="ECO:0000256" key="9">
    <source>
        <dbReference type="ARBA" id="ARBA00024189"/>
    </source>
</evidence>
<evidence type="ECO:0000256" key="4">
    <source>
        <dbReference type="ARBA" id="ARBA00022989"/>
    </source>
</evidence>
<dbReference type="AlphaFoldDB" id="A0A7K6A480"/>
<dbReference type="InterPro" id="IPR029382">
    <property type="entry name" value="NCU-G1"/>
</dbReference>
<keyword evidence="13" id="KW-1185">Reference proteome</keyword>
<evidence type="ECO:0000256" key="6">
    <source>
        <dbReference type="ARBA" id="ARBA00023180"/>
    </source>
</evidence>
<feature type="transmembrane region" description="Helical" evidence="11">
    <location>
        <begin position="323"/>
        <end position="348"/>
    </location>
</feature>
<gene>
    <name evidence="12" type="primary">Glmpb</name>
    <name evidence="12" type="ORF">ONYCOR_R13734</name>
</gene>
<reference evidence="12 13" key="1">
    <citation type="submission" date="2019-09" db="EMBL/GenBank/DDBJ databases">
        <title>Bird 10,000 Genomes (B10K) Project - Family phase.</title>
        <authorList>
            <person name="Zhang G."/>
        </authorList>
    </citation>
    <scope>NUCLEOTIDE SEQUENCE [LARGE SCALE GENOMIC DNA]</scope>
    <source>
        <strain evidence="12">B10K-DU-028-75</strain>
        <tissue evidence="12">Mixed tissue sample</tissue>
    </source>
</reference>
<comment type="function">
    <text evidence="8">Required to protect lysosomal transporter MFSD1 from lysosomal proteolysis and for MFSD1 lysosomal localization.</text>
</comment>
<comment type="subunit">
    <text evidence="10">Interacts (via lumenal domain) with lysosomal protein MFSD1; the interaction starts while both proteins are still in the endoplasmic reticulum and is required for stabilization of MFSD1 in lysosomes but has no direct effect on its targeting to lysosomes or transporter activity.</text>
</comment>
<keyword evidence="3" id="KW-0732">Signal</keyword>
<feature type="non-terminal residue" evidence="12">
    <location>
        <position position="1"/>
    </location>
</feature>
<feature type="non-terminal residue" evidence="12">
    <location>
        <position position="361"/>
    </location>
</feature>
<evidence type="ECO:0000256" key="5">
    <source>
        <dbReference type="ARBA" id="ARBA00023136"/>
    </source>
</evidence>
<comment type="subcellular location">
    <subcellularLocation>
        <location evidence="9">Lysosome membrane</location>
        <topology evidence="9">Single-pass type I membrane protein</topology>
        <orientation evidence="9">Lumenal side</orientation>
    </subcellularLocation>
</comment>
<keyword evidence="6" id="KW-0325">Glycoprotein</keyword>
<organism evidence="12 13">
    <name type="scientific">Onychorhynchus coronatus</name>
    <name type="common">Royal flycatcher</name>
    <dbReference type="NCBI Taxonomy" id="360224"/>
    <lineage>
        <taxon>Eukaryota</taxon>
        <taxon>Metazoa</taxon>
        <taxon>Chordata</taxon>
        <taxon>Craniata</taxon>
        <taxon>Vertebrata</taxon>
        <taxon>Euteleostomi</taxon>
        <taxon>Archelosauria</taxon>
        <taxon>Archosauria</taxon>
        <taxon>Dinosauria</taxon>
        <taxon>Saurischia</taxon>
        <taxon>Theropoda</taxon>
        <taxon>Coelurosauria</taxon>
        <taxon>Aves</taxon>
        <taxon>Neognathae</taxon>
        <taxon>Neoaves</taxon>
        <taxon>Telluraves</taxon>
        <taxon>Australaves</taxon>
        <taxon>Passeriformes</taxon>
        <taxon>Tyrannidae</taxon>
        <taxon>Onychorhynchus</taxon>
    </lineage>
</organism>
<proteinExistence type="inferred from homology"/>
<comment type="similarity">
    <text evidence="1">Belongs to the GLMP family.</text>
</comment>
<evidence type="ECO:0000256" key="3">
    <source>
        <dbReference type="ARBA" id="ARBA00022729"/>
    </source>
</evidence>
<dbReference type="EMBL" id="VZRK01000290">
    <property type="protein sequence ID" value="NWU84377.1"/>
    <property type="molecule type" value="Genomic_DNA"/>
</dbReference>
<keyword evidence="5 11" id="KW-0472">Membrane</keyword>
<dbReference type="Pfam" id="PF15065">
    <property type="entry name" value="NCU-G1"/>
    <property type="match status" value="2"/>
</dbReference>
<evidence type="ECO:0000256" key="8">
    <source>
        <dbReference type="ARBA" id="ARBA00024176"/>
    </source>
</evidence>
<evidence type="ECO:0000256" key="2">
    <source>
        <dbReference type="ARBA" id="ARBA00022692"/>
    </source>
</evidence>
<comment type="caution">
    <text evidence="12">The sequence shown here is derived from an EMBL/GenBank/DDBJ whole genome shotgun (WGS) entry which is preliminary data.</text>
</comment>
<dbReference type="OrthoDB" id="6264340at2759"/>
<sequence>LEFNPGWNSSSVNVLHVRAEGSRDTLHFVWSSLGAPAVLLVASESPRSRLGIHWPLLLSPDPAGALWIDPPGSVSYASAVVFTKLFEEKAPGEGFFPPYDLAKFSWENSNLTLDQSALRAQLRGIPTSDPTGAFANGSLTFEVRAFPAGGRGSVPPALPRVPGSCGLELRLQGLRPRGNGSRLLLELAALEAPGRARALRPRRHLDDEFAPGVFEVTYISFVYPTNSTTLKSRPNKPTTLKSRPNKFTTLEINQQQFKPRQGPWAGLGSPGAVGGSRAGSLGWFGVSRGWGSEWAQGLIPPPALSRSVLVGFGEPPRDTFSPLIISIMAVALGTPLALLLGGSGLVLLARRRRYSEYEPIN</sequence>